<dbReference type="Proteomes" id="UP000291343">
    <property type="component" value="Unassembled WGS sequence"/>
</dbReference>
<comment type="caution">
    <text evidence="2">The sequence shown here is derived from an EMBL/GenBank/DDBJ whole genome shotgun (WGS) entry which is preliminary data.</text>
</comment>
<organism evidence="2 3">
    <name type="scientific">Laodelphax striatellus</name>
    <name type="common">Small brown planthopper</name>
    <name type="synonym">Delphax striatella</name>
    <dbReference type="NCBI Taxonomy" id="195883"/>
    <lineage>
        <taxon>Eukaryota</taxon>
        <taxon>Metazoa</taxon>
        <taxon>Ecdysozoa</taxon>
        <taxon>Arthropoda</taxon>
        <taxon>Hexapoda</taxon>
        <taxon>Insecta</taxon>
        <taxon>Pterygota</taxon>
        <taxon>Neoptera</taxon>
        <taxon>Paraneoptera</taxon>
        <taxon>Hemiptera</taxon>
        <taxon>Auchenorrhyncha</taxon>
        <taxon>Fulgoroidea</taxon>
        <taxon>Delphacidae</taxon>
        <taxon>Criomorphinae</taxon>
        <taxon>Laodelphax</taxon>
    </lineage>
</organism>
<reference evidence="2 3" key="1">
    <citation type="journal article" date="2017" name="Gigascience">
        <title>Genome sequence of the small brown planthopper, Laodelphax striatellus.</title>
        <authorList>
            <person name="Zhu J."/>
            <person name="Jiang F."/>
            <person name="Wang X."/>
            <person name="Yang P."/>
            <person name="Bao Y."/>
            <person name="Zhao W."/>
            <person name="Wang W."/>
            <person name="Lu H."/>
            <person name="Wang Q."/>
            <person name="Cui N."/>
            <person name="Li J."/>
            <person name="Chen X."/>
            <person name="Luo L."/>
            <person name="Yu J."/>
            <person name="Kang L."/>
            <person name="Cui F."/>
        </authorList>
    </citation>
    <scope>NUCLEOTIDE SEQUENCE [LARGE SCALE GENOMIC DNA]</scope>
    <source>
        <strain evidence="2">Lst14</strain>
    </source>
</reference>
<dbReference type="AlphaFoldDB" id="A0A482WKL5"/>
<keyword evidence="3" id="KW-1185">Reference proteome</keyword>
<evidence type="ECO:0000313" key="3">
    <source>
        <dbReference type="Proteomes" id="UP000291343"/>
    </source>
</evidence>
<accession>A0A482WKL5</accession>
<gene>
    <name evidence="2" type="ORF">LSTR_LSTR013763</name>
</gene>
<protein>
    <submittedName>
        <fullName evidence="2">Uncharacterized protein</fullName>
    </submittedName>
</protein>
<sequence>MMSLYRTIKNGTNKRPRDRSGNGFVDRPRLEYEGSLKFGIGTVAETISSQLCPLPQKSDCTTARKFSDVHNSCKEL</sequence>
<dbReference type="EMBL" id="QKKF02032795">
    <property type="protein sequence ID" value="RZF34054.1"/>
    <property type="molecule type" value="Genomic_DNA"/>
</dbReference>
<feature type="region of interest" description="Disordered" evidence="1">
    <location>
        <begin position="1"/>
        <end position="26"/>
    </location>
</feature>
<dbReference type="InParanoid" id="A0A482WKL5"/>
<evidence type="ECO:0000256" key="1">
    <source>
        <dbReference type="SAM" id="MobiDB-lite"/>
    </source>
</evidence>
<evidence type="ECO:0000313" key="2">
    <source>
        <dbReference type="EMBL" id="RZF34054.1"/>
    </source>
</evidence>
<name>A0A482WKL5_LAOST</name>
<proteinExistence type="predicted"/>